<evidence type="ECO:0008006" key="3">
    <source>
        <dbReference type="Google" id="ProtNLM"/>
    </source>
</evidence>
<dbReference type="Gene3D" id="3.50.50.60">
    <property type="entry name" value="FAD/NAD(P)-binding domain"/>
    <property type="match status" value="1"/>
</dbReference>
<dbReference type="Proteomes" id="UP001500467">
    <property type="component" value="Unassembled WGS sequence"/>
</dbReference>
<protein>
    <recommendedName>
        <fullName evidence="3">Geranylgeranyl reductase family</fullName>
    </recommendedName>
</protein>
<evidence type="ECO:0000313" key="1">
    <source>
        <dbReference type="EMBL" id="GAA1214679.1"/>
    </source>
</evidence>
<dbReference type="SUPFAM" id="SSF51905">
    <property type="entry name" value="FAD/NAD(P)-binding domain"/>
    <property type="match status" value="1"/>
</dbReference>
<proteinExistence type="predicted"/>
<dbReference type="InterPro" id="IPR050407">
    <property type="entry name" value="Geranylgeranyl_reductase"/>
</dbReference>
<evidence type="ECO:0000313" key="2">
    <source>
        <dbReference type="Proteomes" id="UP001500467"/>
    </source>
</evidence>
<sequence length="550" mass="58089">MATLESDDTINVRYVVLAAGSHQASRLLTHAGQPTGITYARRYEGFPEGTPTSLELVPPPPTNPQARPTAARVLPSPVFPSVATVAVTALTSDRHAPACELLDLAVESLRSRERNFSLRPITPVISGLINTSFEPEGCARDGILLVGDAAGLVNPFTGDGLGHAIRSGVLAGRAIAAHFAENDAAERAYTRELTRAFIGYFGTARHAARRYHLAWRMLADSSSSENPFFVKGRRAILLPEGIGGLGPQQRLGLQDDTSRLLVPFLLACNEIAVRTVRDDWPFITSLLVSGQSGTNHDLRPAILFAAATMVNGQPPDNEHALVATAIELAMLGALALLGPASQSSEQRGVDWPAATAIMAGDFLLAQAAAIIAHHRPALSGVFAEWLDELTSLRARACQPGQVVASGTALFGTMFEFPARVGAQLAGASDDVVGAIRSFGYHCGITFLHTEDLLALRNKRTRLDTTLQGLLELRLSALPALLDDSGLTATALSADSRATADALDLTGVAGAEARTAAEKALTDLPAGHARHVLEKFVAILAAPLSTPKCDD</sequence>
<organism evidence="1 2">
    <name type="scientific">Prauserella alba</name>
    <dbReference type="NCBI Taxonomy" id="176898"/>
    <lineage>
        <taxon>Bacteria</taxon>
        <taxon>Bacillati</taxon>
        <taxon>Actinomycetota</taxon>
        <taxon>Actinomycetes</taxon>
        <taxon>Pseudonocardiales</taxon>
        <taxon>Pseudonocardiaceae</taxon>
        <taxon>Prauserella</taxon>
    </lineage>
</organism>
<dbReference type="InterPro" id="IPR008949">
    <property type="entry name" value="Isoprenoid_synthase_dom_sf"/>
</dbReference>
<dbReference type="EMBL" id="BAAALM010000015">
    <property type="protein sequence ID" value="GAA1214679.1"/>
    <property type="molecule type" value="Genomic_DNA"/>
</dbReference>
<keyword evidence="2" id="KW-1185">Reference proteome</keyword>
<dbReference type="Gene3D" id="1.10.600.10">
    <property type="entry name" value="Farnesyl Diphosphate Synthase"/>
    <property type="match status" value="2"/>
</dbReference>
<dbReference type="PANTHER" id="PTHR42685:SF22">
    <property type="entry name" value="CONDITIONED MEDIUM FACTOR RECEPTOR 1"/>
    <property type="match status" value="1"/>
</dbReference>
<accession>A0ABN1VK37</accession>
<gene>
    <name evidence="1" type="ORF">GCM10009675_41000</name>
</gene>
<dbReference type="InterPro" id="IPR036188">
    <property type="entry name" value="FAD/NAD-bd_sf"/>
</dbReference>
<reference evidence="1 2" key="1">
    <citation type="journal article" date="2019" name="Int. J. Syst. Evol. Microbiol.">
        <title>The Global Catalogue of Microorganisms (GCM) 10K type strain sequencing project: providing services to taxonomists for standard genome sequencing and annotation.</title>
        <authorList>
            <consortium name="The Broad Institute Genomics Platform"/>
            <consortium name="The Broad Institute Genome Sequencing Center for Infectious Disease"/>
            <person name="Wu L."/>
            <person name="Ma J."/>
        </authorList>
    </citation>
    <scope>NUCLEOTIDE SEQUENCE [LARGE SCALE GENOMIC DNA]</scope>
    <source>
        <strain evidence="1 2">JCM 13022</strain>
    </source>
</reference>
<dbReference type="SUPFAM" id="SSF48576">
    <property type="entry name" value="Terpenoid synthases"/>
    <property type="match status" value="1"/>
</dbReference>
<comment type="caution">
    <text evidence="1">The sequence shown here is derived from an EMBL/GenBank/DDBJ whole genome shotgun (WGS) entry which is preliminary data.</text>
</comment>
<dbReference type="PANTHER" id="PTHR42685">
    <property type="entry name" value="GERANYLGERANYL DIPHOSPHATE REDUCTASE"/>
    <property type="match status" value="1"/>
</dbReference>
<name>A0ABN1VK37_9PSEU</name>